<keyword evidence="1" id="KW-1133">Transmembrane helix</keyword>
<protein>
    <submittedName>
        <fullName evidence="2">Plastocyanin</fullName>
    </submittedName>
</protein>
<sequence>MNKTNLIVIGVLVLVAVLGLWYFMSQPQVPAPAVVDEEVEGQNVTVPIPNEKANEADNAQNVITFTESGFAPSPLTIKVGETVKFVNNSESDFWVASAMHPTHKAYPGSDIDKCGTAEEDNIFDACGGIAPGGSWEFIFNEVGEWGYHDHLKANFFGKVIVE</sequence>
<accession>A0A0G1C3Q0</accession>
<organism evidence="2 3">
    <name type="scientific">Candidatus Woesebacteria bacterium GW2011_GWC1_43_10b</name>
    <dbReference type="NCBI Taxonomy" id="1618585"/>
    <lineage>
        <taxon>Bacteria</taxon>
        <taxon>Candidatus Woeseibacteriota</taxon>
    </lineage>
</organism>
<dbReference type="InterPro" id="IPR052721">
    <property type="entry name" value="ET_Amicyanin"/>
</dbReference>
<comment type="caution">
    <text evidence="2">The sequence shown here is derived from an EMBL/GenBank/DDBJ whole genome shotgun (WGS) entry which is preliminary data.</text>
</comment>
<dbReference type="AlphaFoldDB" id="A0A0G1C3Q0"/>
<reference evidence="2 3" key="1">
    <citation type="journal article" date="2015" name="Nature">
        <title>rRNA introns, odd ribosomes, and small enigmatic genomes across a large radiation of phyla.</title>
        <authorList>
            <person name="Brown C.T."/>
            <person name="Hug L.A."/>
            <person name="Thomas B.C."/>
            <person name="Sharon I."/>
            <person name="Castelle C.J."/>
            <person name="Singh A."/>
            <person name="Wilkins M.J."/>
            <person name="Williams K.H."/>
            <person name="Banfield J.F."/>
        </authorList>
    </citation>
    <scope>NUCLEOTIDE SEQUENCE [LARGE SCALE GENOMIC DNA]</scope>
</reference>
<feature type="transmembrane region" description="Helical" evidence="1">
    <location>
        <begin position="6"/>
        <end position="24"/>
    </location>
</feature>
<evidence type="ECO:0000256" key="1">
    <source>
        <dbReference type="SAM" id="Phobius"/>
    </source>
</evidence>
<evidence type="ECO:0000313" key="2">
    <source>
        <dbReference type="EMBL" id="KKS80182.1"/>
    </source>
</evidence>
<dbReference type="PANTHER" id="PTHR36507:SF1">
    <property type="entry name" value="BLL1555 PROTEIN"/>
    <property type="match status" value="1"/>
</dbReference>
<keyword evidence="1" id="KW-0812">Transmembrane</keyword>
<keyword evidence="1" id="KW-0472">Membrane</keyword>
<dbReference type="EMBL" id="LCEY01000025">
    <property type="protein sequence ID" value="KKS80182.1"/>
    <property type="molecule type" value="Genomic_DNA"/>
</dbReference>
<proteinExistence type="predicted"/>
<dbReference type="PANTHER" id="PTHR36507">
    <property type="entry name" value="BLL1555 PROTEIN"/>
    <property type="match status" value="1"/>
</dbReference>
<dbReference type="Proteomes" id="UP000034611">
    <property type="component" value="Unassembled WGS sequence"/>
</dbReference>
<gene>
    <name evidence="2" type="ORF">UV56_C0025G0009</name>
</gene>
<dbReference type="Gene3D" id="2.60.40.420">
    <property type="entry name" value="Cupredoxins - blue copper proteins"/>
    <property type="match status" value="1"/>
</dbReference>
<dbReference type="SUPFAM" id="SSF49503">
    <property type="entry name" value="Cupredoxins"/>
    <property type="match status" value="1"/>
</dbReference>
<evidence type="ECO:0000313" key="3">
    <source>
        <dbReference type="Proteomes" id="UP000034611"/>
    </source>
</evidence>
<name>A0A0G1C3Q0_9BACT</name>
<dbReference type="InterPro" id="IPR008972">
    <property type="entry name" value="Cupredoxin"/>
</dbReference>